<feature type="transmembrane region" description="Helical" evidence="1">
    <location>
        <begin position="149"/>
        <end position="169"/>
    </location>
</feature>
<evidence type="ECO:0000313" key="3">
    <source>
        <dbReference type="Proteomes" id="UP001321760"/>
    </source>
</evidence>
<sequence length="291" mass="31024">MVGSKFSLGLVAAATLLALSVLCLAADLISGIYLRSHKGIKKKARMMRWLKAAVATIAVSLGAATLALGRAEEKTPGDCVDADADIVGDGVRVAAWVQICMITILATSGLFFQESASAIKELGGGLLITTTSLSIALLVPLTLRNLPPIDAILGALVLDGLGNAMAIQLNTKETLAARWQVCMCVAGQAVGLVAQGLLVHSFSSDLLSSDDSCRCFSAFWWVWSTNCAPDVPNVAFWLYYALRCVVFLFKATIAGIQMIDFDDAKKWDQQNPCVKCLTGPGNATSWVRYLF</sequence>
<name>A0AAV9GFK4_9PEZI</name>
<feature type="transmembrane region" description="Helical" evidence="1">
    <location>
        <begin position="237"/>
        <end position="256"/>
    </location>
</feature>
<reference evidence="2" key="2">
    <citation type="submission" date="2023-05" db="EMBL/GenBank/DDBJ databases">
        <authorList>
            <consortium name="Lawrence Berkeley National Laboratory"/>
            <person name="Steindorff A."/>
            <person name="Hensen N."/>
            <person name="Bonometti L."/>
            <person name="Westerberg I."/>
            <person name="Brannstrom I.O."/>
            <person name="Guillou S."/>
            <person name="Cros-Aarteil S."/>
            <person name="Calhoun S."/>
            <person name="Haridas S."/>
            <person name="Kuo A."/>
            <person name="Mondo S."/>
            <person name="Pangilinan J."/>
            <person name="Riley R."/>
            <person name="Labutti K."/>
            <person name="Andreopoulos B."/>
            <person name="Lipzen A."/>
            <person name="Chen C."/>
            <person name="Yanf M."/>
            <person name="Daum C."/>
            <person name="Ng V."/>
            <person name="Clum A."/>
            <person name="Ohm R."/>
            <person name="Martin F."/>
            <person name="Silar P."/>
            <person name="Natvig D."/>
            <person name="Lalanne C."/>
            <person name="Gautier V."/>
            <person name="Ament-Velasquez S.L."/>
            <person name="Kruys A."/>
            <person name="Hutchinson M.I."/>
            <person name="Powell A.J."/>
            <person name="Barry K."/>
            <person name="Miller A.N."/>
            <person name="Grigoriev I.V."/>
            <person name="Debuchy R."/>
            <person name="Gladieux P."/>
            <person name="Thoren M.H."/>
            <person name="Johannesson H."/>
        </authorList>
    </citation>
    <scope>NUCLEOTIDE SEQUENCE</scope>
    <source>
        <strain evidence="2">PSN243</strain>
    </source>
</reference>
<keyword evidence="1" id="KW-0812">Transmembrane</keyword>
<keyword evidence="3" id="KW-1185">Reference proteome</keyword>
<feature type="transmembrane region" description="Helical" evidence="1">
    <location>
        <begin position="93"/>
        <end position="112"/>
    </location>
</feature>
<keyword evidence="1" id="KW-0472">Membrane</keyword>
<gene>
    <name evidence="2" type="ORF">QBC34DRAFT_440496</name>
</gene>
<accession>A0AAV9GFK4</accession>
<evidence type="ECO:0000256" key="1">
    <source>
        <dbReference type="SAM" id="Phobius"/>
    </source>
</evidence>
<comment type="caution">
    <text evidence="2">The sequence shown here is derived from an EMBL/GenBank/DDBJ whole genome shotgun (WGS) entry which is preliminary data.</text>
</comment>
<keyword evidence="1" id="KW-1133">Transmembrane helix</keyword>
<proteinExistence type="predicted"/>
<evidence type="ECO:0000313" key="2">
    <source>
        <dbReference type="EMBL" id="KAK4446987.1"/>
    </source>
</evidence>
<dbReference type="AlphaFoldDB" id="A0AAV9GFK4"/>
<feature type="transmembrane region" description="Helical" evidence="1">
    <location>
        <begin position="49"/>
        <end position="68"/>
    </location>
</feature>
<organism evidence="2 3">
    <name type="scientific">Podospora aff. communis PSN243</name>
    <dbReference type="NCBI Taxonomy" id="3040156"/>
    <lineage>
        <taxon>Eukaryota</taxon>
        <taxon>Fungi</taxon>
        <taxon>Dikarya</taxon>
        <taxon>Ascomycota</taxon>
        <taxon>Pezizomycotina</taxon>
        <taxon>Sordariomycetes</taxon>
        <taxon>Sordariomycetidae</taxon>
        <taxon>Sordariales</taxon>
        <taxon>Podosporaceae</taxon>
        <taxon>Podospora</taxon>
    </lineage>
</organism>
<dbReference type="EMBL" id="MU865953">
    <property type="protein sequence ID" value="KAK4446987.1"/>
    <property type="molecule type" value="Genomic_DNA"/>
</dbReference>
<reference evidence="2" key="1">
    <citation type="journal article" date="2023" name="Mol. Phylogenet. Evol.">
        <title>Genome-scale phylogeny and comparative genomics of the fungal order Sordariales.</title>
        <authorList>
            <person name="Hensen N."/>
            <person name="Bonometti L."/>
            <person name="Westerberg I."/>
            <person name="Brannstrom I.O."/>
            <person name="Guillou S."/>
            <person name="Cros-Aarteil S."/>
            <person name="Calhoun S."/>
            <person name="Haridas S."/>
            <person name="Kuo A."/>
            <person name="Mondo S."/>
            <person name="Pangilinan J."/>
            <person name="Riley R."/>
            <person name="LaButti K."/>
            <person name="Andreopoulos B."/>
            <person name="Lipzen A."/>
            <person name="Chen C."/>
            <person name="Yan M."/>
            <person name="Daum C."/>
            <person name="Ng V."/>
            <person name="Clum A."/>
            <person name="Steindorff A."/>
            <person name="Ohm R.A."/>
            <person name="Martin F."/>
            <person name="Silar P."/>
            <person name="Natvig D.O."/>
            <person name="Lalanne C."/>
            <person name="Gautier V."/>
            <person name="Ament-Velasquez S.L."/>
            <person name="Kruys A."/>
            <person name="Hutchinson M.I."/>
            <person name="Powell A.J."/>
            <person name="Barry K."/>
            <person name="Miller A.N."/>
            <person name="Grigoriev I.V."/>
            <person name="Debuchy R."/>
            <person name="Gladieux P."/>
            <person name="Hiltunen Thoren M."/>
            <person name="Johannesson H."/>
        </authorList>
    </citation>
    <scope>NUCLEOTIDE SEQUENCE</scope>
    <source>
        <strain evidence="2">PSN243</strain>
    </source>
</reference>
<dbReference type="Proteomes" id="UP001321760">
    <property type="component" value="Unassembled WGS sequence"/>
</dbReference>
<feature type="transmembrane region" description="Helical" evidence="1">
    <location>
        <begin position="181"/>
        <end position="202"/>
    </location>
</feature>
<protein>
    <submittedName>
        <fullName evidence="2">Uncharacterized protein</fullName>
    </submittedName>
</protein>
<feature type="transmembrane region" description="Helical" evidence="1">
    <location>
        <begin position="124"/>
        <end position="143"/>
    </location>
</feature>
<feature type="transmembrane region" description="Helical" evidence="1">
    <location>
        <begin position="6"/>
        <end position="29"/>
    </location>
</feature>